<dbReference type="NCBIfam" id="TIGR00631">
    <property type="entry name" value="uvrb"/>
    <property type="match status" value="1"/>
</dbReference>
<accession>U7DCS4</accession>
<evidence type="ECO:0000256" key="11">
    <source>
        <dbReference type="ARBA" id="ARBA00026033"/>
    </source>
</evidence>
<comment type="similarity">
    <text evidence="2 13 14">Belongs to the UvrB family.</text>
</comment>
<evidence type="ECO:0000256" key="4">
    <source>
        <dbReference type="ARBA" id="ARBA00022741"/>
    </source>
</evidence>
<keyword evidence="7 13" id="KW-0067">ATP-binding</keyword>
<gene>
    <name evidence="13" type="primary">uvrB</name>
    <name evidence="18" type="ORF">CALK_0163</name>
</gene>
<evidence type="ECO:0000256" key="12">
    <source>
        <dbReference type="ARBA" id="ARBA00029504"/>
    </source>
</evidence>
<dbReference type="InterPro" id="IPR014001">
    <property type="entry name" value="Helicase_ATP-bd"/>
</dbReference>
<dbReference type="PROSITE" id="PS50151">
    <property type="entry name" value="UVR"/>
    <property type="match status" value="1"/>
</dbReference>
<dbReference type="PANTHER" id="PTHR24029">
    <property type="entry name" value="UVRABC SYSTEM PROTEIN B"/>
    <property type="match status" value="1"/>
</dbReference>
<keyword evidence="9 13" id="KW-0234">DNA repair</keyword>
<sequence length="665" mass="75620">MKFTLKAPYTPRGDQPTAIESLRAGIEAGEKEQTLLGVTGSGKTFTMANVIAQTNLPTLIISHNKTLAAQLYEEFKEFFPYNAVEYFVSFYDYYQPEAYLPSTDTYIEKTADINDEIDRLRLKATASVLSRKDVIIVASVSSIYNIGSPDIYRESTFPISRGMSIDQADLFQRLVSMQYIRNDIAFERGTFRVRGDVVDIFPAYEEDAVRISFFGDEVDSISVISPLTGKMQYELEEFLLFPAKHYVSSRVPLPTAIKEIEQEMEEQMLRFEHQGKLIEAQRLRERTRYDMEMLEQVGYINGIENYSRILDGRAPGSRPSSLLDFFEAPFLTIIDESHITIPQIGGMYNGDRARKQTLVDHGFRIPSALDNRPLRFEEFEGLTDYVLYSSATPADYELEKCQGVVVEQIIRPTGLVDPPIEIRPAQTQVDDLIHQLREVVRHKQRALVTTLTKQMSEDLTEYLDELGFSVRYLHSEIDTLERPRILSALRKGEFDILVGINLLREGLDLPEVALVAILDADREGFLRSSRSLIQIAGRAARNRDGRIIFYADRETKSITTTVEECNRRRTIQLEYNTQHGITPESTVRRIDDTFDKYEDVPAYPAAAETGNNYAVEESIDSGAISTDEYIAALTSEMEAAAAKLEFERAARLRDMIADIEKKQSD</sequence>
<dbReference type="AlphaFoldDB" id="U7DCS4"/>
<keyword evidence="10 13" id="KW-0742">SOS response</keyword>
<evidence type="ECO:0000256" key="7">
    <source>
        <dbReference type="ARBA" id="ARBA00022840"/>
    </source>
</evidence>
<dbReference type="eggNOG" id="COG0556">
    <property type="taxonomic scope" value="Bacteria"/>
</dbReference>
<dbReference type="Gene3D" id="3.40.50.300">
    <property type="entry name" value="P-loop containing nucleotide triphosphate hydrolases"/>
    <property type="match status" value="3"/>
</dbReference>
<feature type="short sequence motif" description="Beta-hairpin" evidence="13">
    <location>
        <begin position="90"/>
        <end position="113"/>
    </location>
</feature>
<dbReference type="InterPro" id="IPR001650">
    <property type="entry name" value="Helicase_C-like"/>
</dbReference>
<dbReference type="InterPro" id="IPR036876">
    <property type="entry name" value="UVR_dom_sf"/>
</dbReference>
<dbReference type="STRING" id="1313304.CALK_0163"/>
<feature type="binding site" evidence="13">
    <location>
        <begin position="37"/>
        <end position="44"/>
    </location>
    <ligand>
        <name>ATP</name>
        <dbReference type="ChEBI" id="CHEBI:30616"/>
    </ligand>
</feature>
<dbReference type="GO" id="GO:0009380">
    <property type="term" value="C:excinuclease repair complex"/>
    <property type="evidence" value="ECO:0007669"/>
    <property type="project" value="InterPro"/>
</dbReference>
<evidence type="ECO:0000256" key="1">
    <source>
        <dbReference type="ARBA" id="ARBA00004496"/>
    </source>
</evidence>
<evidence type="ECO:0000259" key="16">
    <source>
        <dbReference type="PROSITE" id="PS51192"/>
    </source>
</evidence>
<comment type="subunit">
    <text evidence="11 13 14">Forms a heterotetramer with UvrA during the search for lesions. Interacts with UvrC in an incision complex.</text>
</comment>
<evidence type="ECO:0000313" key="18">
    <source>
        <dbReference type="EMBL" id="ERP39363.1"/>
    </source>
</evidence>
<comment type="domain">
    <text evidence="13">The beta-hairpin motif is involved in DNA binding.</text>
</comment>
<dbReference type="CDD" id="cd17916">
    <property type="entry name" value="DEXHc_UvrB"/>
    <property type="match status" value="1"/>
</dbReference>
<comment type="function">
    <text evidence="13">The UvrABC repair system catalyzes the recognition and processing of DNA lesions. A damage recognition complex composed of 2 UvrA and 2 UvrB subunits scans DNA for abnormalities. Upon binding of the UvrA(2)B(2) complex to a putative damaged site, the DNA wraps around one UvrB monomer. DNA wrap is dependent on ATP binding by UvrB and probably causes local melting of the DNA helix, facilitating insertion of UvrB beta-hairpin between the DNA strands. Then UvrB probes one DNA strand for the presence of a lesion. If a lesion is found the UvrA subunits dissociate and the UvrB-DNA preincision complex is formed. This complex is subsequently bound by UvrC and the second UvrB is released. If no lesion is found, the DNA wraps around the other UvrB subunit that will check the other stand for damage.</text>
</comment>
<comment type="caution">
    <text evidence="18">The sequence shown here is derived from an EMBL/GenBank/DDBJ whole genome shotgun (WGS) entry which is preliminary data.</text>
</comment>
<proteinExistence type="inferred from homology"/>
<keyword evidence="6 13" id="KW-0228">DNA excision</keyword>
<dbReference type="Gene3D" id="4.10.860.10">
    <property type="entry name" value="UVR domain"/>
    <property type="match status" value="1"/>
</dbReference>
<evidence type="ECO:0000256" key="13">
    <source>
        <dbReference type="HAMAP-Rule" id="MF_00204"/>
    </source>
</evidence>
<dbReference type="GO" id="GO:0009381">
    <property type="term" value="F:excinuclease ABC activity"/>
    <property type="evidence" value="ECO:0007669"/>
    <property type="project" value="UniProtKB-UniRule"/>
</dbReference>
<dbReference type="SUPFAM" id="SSF52540">
    <property type="entry name" value="P-loop containing nucleoside triphosphate hydrolases"/>
    <property type="match status" value="2"/>
</dbReference>
<feature type="domain" description="Helicase C-terminal" evidence="17">
    <location>
        <begin position="428"/>
        <end position="594"/>
    </location>
</feature>
<dbReference type="InterPro" id="IPR024759">
    <property type="entry name" value="UvrB_YAD/RRR_dom"/>
</dbReference>
<dbReference type="EMBL" id="ASJR01000001">
    <property type="protein sequence ID" value="ERP39363.1"/>
    <property type="molecule type" value="Genomic_DNA"/>
</dbReference>
<dbReference type="GO" id="GO:0016887">
    <property type="term" value="F:ATP hydrolysis activity"/>
    <property type="evidence" value="ECO:0007669"/>
    <property type="project" value="InterPro"/>
</dbReference>
<evidence type="ECO:0000256" key="8">
    <source>
        <dbReference type="ARBA" id="ARBA00022881"/>
    </source>
</evidence>
<dbReference type="Pfam" id="PF00271">
    <property type="entry name" value="Helicase_C"/>
    <property type="match status" value="1"/>
</dbReference>
<dbReference type="InterPro" id="IPR006935">
    <property type="entry name" value="Helicase/UvrB_N"/>
</dbReference>
<reference evidence="18 19" key="1">
    <citation type="journal article" date="2013" name="Environ. Microbiol.">
        <title>Genome analysis of Chitinivibrio alkaliphilus gen. nov., sp. nov., a novel extremely haloalkaliphilic anaerobic chitinolytic bacterium from the candidate phylum Termite Group 3.</title>
        <authorList>
            <person name="Sorokin D.Y."/>
            <person name="Gumerov V.M."/>
            <person name="Rakitin A.L."/>
            <person name="Beletsky A.V."/>
            <person name="Damste J.S."/>
            <person name="Muyzer G."/>
            <person name="Mardanov A.V."/>
            <person name="Ravin N.V."/>
        </authorList>
    </citation>
    <scope>NUCLEOTIDE SEQUENCE [LARGE SCALE GENOMIC DNA]</scope>
    <source>
        <strain evidence="18 19">ACht1</strain>
    </source>
</reference>
<dbReference type="InterPro" id="IPR027417">
    <property type="entry name" value="P-loop_NTPase"/>
</dbReference>
<dbReference type="PANTHER" id="PTHR24029:SF0">
    <property type="entry name" value="UVRABC SYSTEM PROTEIN B"/>
    <property type="match status" value="1"/>
</dbReference>
<dbReference type="InterPro" id="IPR001943">
    <property type="entry name" value="UVR_dom"/>
</dbReference>
<dbReference type="Proteomes" id="UP000017148">
    <property type="component" value="Unassembled WGS sequence"/>
</dbReference>
<keyword evidence="4 13" id="KW-0547">Nucleotide-binding</keyword>
<evidence type="ECO:0000259" key="17">
    <source>
        <dbReference type="PROSITE" id="PS51194"/>
    </source>
</evidence>
<dbReference type="SMART" id="SM00490">
    <property type="entry name" value="HELICc"/>
    <property type="match status" value="1"/>
</dbReference>
<dbReference type="GO" id="GO:0006289">
    <property type="term" value="P:nucleotide-excision repair"/>
    <property type="evidence" value="ECO:0007669"/>
    <property type="project" value="UniProtKB-UniRule"/>
</dbReference>
<protein>
    <recommendedName>
        <fullName evidence="12 13">UvrABC system protein B</fullName>
        <shortName evidence="13">Protein UvrB</shortName>
    </recommendedName>
    <alternativeName>
        <fullName evidence="13">Excinuclease ABC subunit B</fullName>
    </alternativeName>
</protein>
<keyword evidence="3 13" id="KW-0963">Cytoplasm</keyword>
<keyword evidence="19" id="KW-1185">Reference proteome</keyword>
<evidence type="ECO:0000256" key="9">
    <source>
        <dbReference type="ARBA" id="ARBA00023204"/>
    </source>
</evidence>
<feature type="domain" description="Helicase ATP-binding" evidence="16">
    <location>
        <begin position="24"/>
        <end position="175"/>
    </location>
</feature>
<evidence type="ECO:0000256" key="10">
    <source>
        <dbReference type="ARBA" id="ARBA00023236"/>
    </source>
</evidence>
<dbReference type="GO" id="GO:0005524">
    <property type="term" value="F:ATP binding"/>
    <property type="evidence" value="ECO:0007669"/>
    <property type="project" value="UniProtKB-UniRule"/>
</dbReference>
<dbReference type="PROSITE" id="PS51194">
    <property type="entry name" value="HELICASE_CTER"/>
    <property type="match status" value="1"/>
</dbReference>
<evidence type="ECO:0000256" key="14">
    <source>
        <dbReference type="RuleBase" id="RU003587"/>
    </source>
</evidence>
<dbReference type="SUPFAM" id="SSF46600">
    <property type="entry name" value="C-terminal UvrC-binding domain of UvrB"/>
    <property type="match status" value="1"/>
</dbReference>
<evidence type="ECO:0000256" key="2">
    <source>
        <dbReference type="ARBA" id="ARBA00008533"/>
    </source>
</evidence>
<evidence type="ECO:0000313" key="19">
    <source>
        <dbReference type="Proteomes" id="UP000017148"/>
    </source>
</evidence>
<dbReference type="HAMAP" id="MF_00204">
    <property type="entry name" value="UvrB"/>
    <property type="match status" value="1"/>
</dbReference>
<dbReference type="InterPro" id="IPR004807">
    <property type="entry name" value="UvrB"/>
</dbReference>
<evidence type="ECO:0000256" key="6">
    <source>
        <dbReference type="ARBA" id="ARBA00022769"/>
    </source>
</evidence>
<evidence type="ECO:0000259" key="15">
    <source>
        <dbReference type="PROSITE" id="PS50151"/>
    </source>
</evidence>
<dbReference type="GO" id="GO:0003677">
    <property type="term" value="F:DNA binding"/>
    <property type="evidence" value="ECO:0007669"/>
    <property type="project" value="UniProtKB-UniRule"/>
</dbReference>
<organism evidence="18 19">
    <name type="scientific">Chitinivibrio alkaliphilus ACht1</name>
    <dbReference type="NCBI Taxonomy" id="1313304"/>
    <lineage>
        <taxon>Bacteria</taxon>
        <taxon>Pseudomonadati</taxon>
        <taxon>Fibrobacterota</taxon>
        <taxon>Chitinivibrionia</taxon>
        <taxon>Chitinivibrionales</taxon>
        <taxon>Chitinivibrionaceae</taxon>
        <taxon>Chitinivibrio</taxon>
    </lineage>
</organism>
<dbReference type="Pfam" id="PF02151">
    <property type="entry name" value="UVR"/>
    <property type="match status" value="1"/>
</dbReference>
<dbReference type="InterPro" id="IPR041471">
    <property type="entry name" value="UvrB_inter"/>
</dbReference>
<name>U7DCS4_9BACT</name>
<dbReference type="Pfam" id="PF17757">
    <property type="entry name" value="UvrB_inter"/>
    <property type="match status" value="1"/>
</dbReference>
<dbReference type="GO" id="GO:0009432">
    <property type="term" value="P:SOS response"/>
    <property type="evidence" value="ECO:0007669"/>
    <property type="project" value="UniProtKB-UniRule"/>
</dbReference>
<dbReference type="GO" id="GO:0005737">
    <property type="term" value="C:cytoplasm"/>
    <property type="evidence" value="ECO:0007669"/>
    <property type="project" value="UniProtKB-SubCell"/>
</dbReference>
<dbReference type="OrthoDB" id="9806651at2"/>
<comment type="subcellular location">
    <subcellularLocation>
        <location evidence="1 13 14">Cytoplasm</location>
    </subcellularLocation>
</comment>
<evidence type="ECO:0000256" key="5">
    <source>
        <dbReference type="ARBA" id="ARBA00022763"/>
    </source>
</evidence>
<keyword evidence="5 13" id="KW-0227">DNA damage</keyword>
<evidence type="ECO:0000256" key="3">
    <source>
        <dbReference type="ARBA" id="ARBA00022490"/>
    </source>
</evidence>
<dbReference type="PATRIC" id="fig|1313304.3.peg.151"/>
<feature type="domain" description="UVR" evidence="15">
    <location>
        <begin position="627"/>
        <end position="662"/>
    </location>
</feature>
<keyword evidence="8 13" id="KW-0267">Excision nuclease</keyword>
<dbReference type="Pfam" id="PF12344">
    <property type="entry name" value="UvrB"/>
    <property type="match status" value="1"/>
</dbReference>
<dbReference type="RefSeq" id="WP_022635723.1">
    <property type="nucleotide sequence ID" value="NZ_ASJR01000001.1"/>
</dbReference>
<dbReference type="SMART" id="SM00487">
    <property type="entry name" value="DEXDc"/>
    <property type="match status" value="1"/>
</dbReference>
<dbReference type="PROSITE" id="PS51192">
    <property type="entry name" value="HELICASE_ATP_BIND_1"/>
    <property type="match status" value="1"/>
</dbReference>
<dbReference type="NCBIfam" id="NF003673">
    <property type="entry name" value="PRK05298.1"/>
    <property type="match status" value="1"/>
</dbReference>
<dbReference type="Pfam" id="PF04851">
    <property type="entry name" value="ResIII"/>
    <property type="match status" value="1"/>
</dbReference>